<reference evidence="12" key="1">
    <citation type="journal article" date="2019" name="Int. J. Syst. Evol. Microbiol.">
        <title>The Global Catalogue of Microorganisms (GCM) 10K type strain sequencing project: providing services to taxonomists for standard genome sequencing and annotation.</title>
        <authorList>
            <consortium name="The Broad Institute Genomics Platform"/>
            <consortium name="The Broad Institute Genome Sequencing Center for Infectious Disease"/>
            <person name="Wu L."/>
            <person name="Ma J."/>
        </authorList>
    </citation>
    <scope>NUCLEOTIDE SEQUENCE [LARGE SCALE GENOMIC DNA]</scope>
    <source>
        <strain evidence="12">CGMCC 4.7466</strain>
    </source>
</reference>
<dbReference type="Gene3D" id="3.10.290.10">
    <property type="entry name" value="RNA-binding S4 domain"/>
    <property type="match status" value="1"/>
</dbReference>
<dbReference type="PROSITE" id="PS50889">
    <property type="entry name" value="S4"/>
    <property type="match status" value="1"/>
</dbReference>
<protein>
    <recommendedName>
        <fullName evidence="8">Tyrosine--tRNA ligase</fullName>
        <ecNumber evidence="8">6.1.1.1</ecNumber>
    </recommendedName>
    <alternativeName>
        <fullName evidence="8">Tyrosyl-tRNA synthetase</fullName>
        <shortName evidence="8">TyrRS</shortName>
    </alternativeName>
</protein>
<dbReference type="InterPro" id="IPR054608">
    <property type="entry name" value="SYY-like_C"/>
</dbReference>
<keyword evidence="3 8" id="KW-0067">ATP-binding</keyword>
<dbReference type="PANTHER" id="PTHR11766:SF0">
    <property type="entry name" value="TYROSINE--TRNA LIGASE, MITOCHONDRIAL"/>
    <property type="match status" value="1"/>
</dbReference>
<dbReference type="InterPro" id="IPR024088">
    <property type="entry name" value="Tyr-tRNA-ligase_bac-type"/>
</dbReference>
<comment type="similarity">
    <text evidence="8">Belongs to the class-I aminoacyl-tRNA synthetase family. TyrS type 1 subfamily.</text>
</comment>
<keyword evidence="8" id="KW-0963">Cytoplasm</keyword>
<dbReference type="GO" id="GO:0004831">
    <property type="term" value="F:tyrosine-tRNA ligase activity"/>
    <property type="evidence" value="ECO:0007669"/>
    <property type="project" value="UniProtKB-EC"/>
</dbReference>
<dbReference type="InterPro" id="IPR001412">
    <property type="entry name" value="aa-tRNA-synth_I_CS"/>
</dbReference>
<dbReference type="InterPro" id="IPR014729">
    <property type="entry name" value="Rossmann-like_a/b/a_fold"/>
</dbReference>
<keyword evidence="6 8" id="KW-0030">Aminoacyl-tRNA synthetase</keyword>
<feature type="short sequence motif" description="'KMSKS' region" evidence="8">
    <location>
        <begin position="232"/>
        <end position="236"/>
    </location>
</feature>
<evidence type="ECO:0000313" key="12">
    <source>
        <dbReference type="Proteomes" id="UP001595818"/>
    </source>
</evidence>
<evidence type="ECO:0000256" key="6">
    <source>
        <dbReference type="ARBA" id="ARBA00023146"/>
    </source>
</evidence>
<dbReference type="CDD" id="cd00805">
    <property type="entry name" value="TyrRS_core"/>
    <property type="match status" value="1"/>
</dbReference>
<sequence length="429" mass="48547">MTNNFIDELRWRGMLQDMTPGLEAHLNKGIKAAYLGFDPTADSLHIGHLVGVMTLLHFQRAGHKPFALIGGATGMIGDPSFKSAERNLLDRATLEKNINCIKNQLEKFLDFAADSPNKAELVNNYDWMAKFSFLDFIRDVGKHITVNYMMAKDSVKRRLEEGSGLSFTEFSYQLIQGYDFYHLWKNSDCSIQLGGSDQWGNIVTGTELIRKMANGEAHALTVPLITKADGSKFGKTESGSVWLDPEKTSPYAFYQFWLNVSDEDASKYIRIFTTLDRNTIEELEKSHQDAPHLRVLQKEIAKEITILVHSEADYEIAEKASSILFGKSSLEDLSSLDERTFLQVFDGVPVIEMEHSDFKKLDNVLDLLDYDHKIFPSKGEARKMVIGGGVGINKIKISDPQSALDFPLLQNRYLLIQKGKKNYYIVRIK</sequence>
<dbReference type="Pfam" id="PF00579">
    <property type="entry name" value="tRNA-synt_1b"/>
    <property type="match status" value="1"/>
</dbReference>
<evidence type="ECO:0000256" key="2">
    <source>
        <dbReference type="ARBA" id="ARBA00022741"/>
    </source>
</evidence>
<keyword evidence="5 8" id="KW-0648">Protein biosynthesis</keyword>
<evidence type="ECO:0000256" key="4">
    <source>
        <dbReference type="ARBA" id="ARBA00022884"/>
    </source>
</evidence>
<evidence type="ECO:0000256" key="7">
    <source>
        <dbReference type="ARBA" id="ARBA00048248"/>
    </source>
</evidence>
<organism evidence="11 12">
    <name type="scientific">Negadavirga shengliensis</name>
    <dbReference type="NCBI Taxonomy" id="1389218"/>
    <lineage>
        <taxon>Bacteria</taxon>
        <taxon>Pseudomonadati</taxon>
        <taxon>Bacteroidota</taxon>
        <taxon>Cytophagia</taxon>
        <taxon>Cytophagales</taxon>
        <taxon>Cyclobacteriaceae</taxon>
        <taxon>Negadavirga</taxon>
    </lineage>
</organism>
<comment type="subunit">
    <text evidence="8">Homodimer.</text>
</comment>
<keyword evidence="4 9" id="KW-0694">RNA-binding</keyword>
<dbReference type="SUPFAM" id="SSF55174">
    <property type="entry name" value="Alpha-L RNA-binding motif"/>
    <property type="match status" value="1"/>
</dbReference>
<dbReference type="PRINTS" id="PR01040">
    <property type="entry name" value="TRNASYNTHTYR"/>
</dbReference>
<proteinExistence type="inferred from homology"/>
<evidence type="ECO:0000256" key="5">
    <source>
        <dbReference type="ARBA" id="ARBA00022917"/>
    </source>
</evidence>
<comment type="function">
    <text evidence="8">Catalyzes the attachment of tyrosine to tRNA(Tyr) in a two-step reaction: tyrosine is first activated by ATP to form Tyr-AMP and then transferred to the acceptor end of tRNA(Tyr).</text>
</comment>
<name>A0ABV9SZN5_9BACT</name>
<feature type="domain" description="Tyrosine--tRNA ligase SYY-like C-terminal" evidence="10">
    <location>
        <begin position="342"/>
        <end position="426"/>
    </location>
</feature>
<keyword evidence="2 8" id="KW-0547">Nucleotide-binding</keyword>
<feature type="binding site" evidence="8">
    <location>
        <position position="235"/>
    </location>
    <ligand>
        <name>ATP</name>
        <dbReference type="ChEBI" id="CHEBI:30616"/>
    </ligand>
</feature>
<evidence type="ECO:0000256" key="8">
    <source>
        <dbReference type="HAMAP-Rule" id="MF_02006"/>
    </source>
</evidence>
<accession>A0ABV9SZN5</accession>
<feature type="binding site" evidence="8">
    <location>
        <position position="34"/>
    </location>
    <ligand>
        <name>L-tyrosine</name>
        <dbReference type="ChEBI" id="CHEBI:58315"/>
    </ligand>
</feature>
<dbReference type="InterPro" id="IPR002305">
    <property type="entry name" value="aa-tRNA-synth_Ic"/>
</dbReference>
<keyword evidence="12" id="KW-1185">Reference proteome</keyword>
<comment type="catalytic activity">
    <reaction evidence="7 8">
        <text>tRNA(Tyr) + L-tyrosine + ATP = L-tyrosyl-tRNA(Tyr) + AMP + diphosphate + H(+)</text>
        <dbReference type="Rhea" id="RHEA:10220"/>
        <dbReference type="Rhea" id="RHEA-COMP:9706"/>
        <dbReference type="Rhea" id="RHEA-COMP:9707"/>
        <dbReference type="ChEBI" id="CHEBI:15378"/>
        <dbReference type="ChEBI" id="CHEBI:30616"/>
        <dbReference type="ChEBI" id="CHEBI:33019"/>
        <dbReference type="ChEBI" id="CHEBI:58315"/>
        <dbReference type="ChEBI" id="CHEBI:78442"/>
        <dbReference type="ChEBI" id="CHEBI:78536"/>
        <dbReference type="ChEBI" id="CHEBI:456215"/>
        <dbReference type="EC" id="6.1.1.1"/>
    </reaction>
</comment>
<feature type="short sequence motif" description="'HIGH' region" evidence="8">
    <location>
        <begin position="39"/>
        <end position="48"/>
    </location>
</feature>
<dbReference type="PANTHER" id="PTHR11766">
    <property type="entry name" value="TYROSYL-TRNA SYNTHETASE"/>
    <property type="match status" value="1"/>
</dbReference>
<dbReference type="EC" id="6.1.1.1" evidence="8"/>
<dbReference type="PROSITE" id="PS00178">
    <property type="entry name" value="AA_TRNA_LIGASE_I"/>
    <property type="match status" value="1"/>
</dbReference>
<dbReference type="InterPro" id="IPR002307">
    <property type="entry name" value="Tyr-tRNA-ligase"/>
</dbReference>
<dbReference type="Pfam" id="PF22421">
    <property type="entry name" value="SYY_C-terminal"/>
    <property type="match status" value="1"/>
</dbReference>
<feature type="binding site" evidence="8">
    <location>
        <position position="176"/>
    </location>
    <ligand>
        <name>L-tyrosine</name>
        <dbReference type="ChEBI" id="CHEBI:58315"/>
    </ligand>
</feature>
<feature type="binding site" evidence="8">
    <location>
        <position position="172"/>
    </location>
    <ligand>
        <name>L-tyrosine</name>
        <dbReference type="ChEBI" id="CHEBI:58315"/>
    </ligand>
</feature>
<keyword evidence="1 8" id="KW-0436">Ligase</keyword>
<dbReference type="HAMAP" id="MF_02006">
    <property type="entry name" value="Tyr_tRNA_synth_type1"/>
    <property type="match status" value="1"/>
</dbReference>
<dbReference type="Proteomes" id="UP001595818">
    <property type="component" value="Unassembled WGS sequence"/>
</dbReference>
<evidence type="ECO:0000256" key="9">
    <source>
        <dbReference type="PROSITE-ProRule" id="PRU00182"/>
    </source>
</evidence>
<dbReference type="Gene3D" id="1.10.240.10">
    <property type="entry name" value="Tyrosyl-Transfer RNA Synthetase"/>
    <property type="match status" value="1"/>
</dbReference>
<evidence type="ECO:0000256" key="1">
    <source>
        <dbReference type="ARBA" id="ARBA00022598"/>
    </source>
</evidence>
<dbReference type="SUPFAM" id="SSF52374">
    <property type="entry name" value="Nucleotidylyl transferase"/>
    <property type="match status" value="1"/>
</dbReference>
<gene>
    <name evidence="8 11" type="primary">tyrS</name>
    <name evidence="11" type="ORF">ACFPFU_09200</name>
</gene>
<dbReference type="RefSeq" id="WP_377063728.1">
    <property type="nucleotide sequence ID" value="NZ_JBHSJJ010000004.1"/>
</dbReference>
<comment type="caution">
    <text evidence="11">The sequence shown here is derived from an EMBL/GenBank/DDBJ whole genome shotgun (WGS) entry which is preliminary data.</text>
</comment>
<comment type="subcellular location">
    <subcellularLocation>
        <location evidence="8">Cytoplasm</location>
    </subcellularLocation>
</comment>
<evidence type="ECO:0000313" key="11">
    <source>
        <dbReference type="EMBL" id="MFC4871861.1"/>
    </source>
</evidence>
<evidence type="ECO:0000256" key="3">
    <source>
        <dbReference type="ARBA" id="ARBA00022840"/>
    </source>
</evidence>
<evidence type="ECO:0000259" key="10">
    <source>
        <dbReference type="Pfam" id="PF22421"/>
    </source>
</evidence>
<dbReference type="NCBIfam" id="TIGR00234">
    <property type="entry name" value="tyrS"/>
    <property type="match status" value="1"/>
</dbReference>
<dbReference type="InterPro" id="IPR024107">
    <property type="entry name" value="Tyr-tRNA-ligase_bac_1"/>
</dbReference>
<dbReference type="InterPro" id="IPR036986">
    <property type="entry name" value="S4_RNA-bd_sf"/>
</dbReference>
<dbReference type="EMBL" id="JBHSJJ010000004">
    <property type="protein sequence ID" value="MFC4871861.1"/>
    <property type="molecule type" value="Genomic_DNA"/>
</dbReference>
<dbReference type="Gene3D" id="3.40.50.620">
    <property type="entry name" value="HUPs"/>
    <property type="match status" value="1"/>
</dbReference>